<evidence type="ECO:0000313" key="1">
    <source>
        <dbReference type="EMBL" id="MDN3609816.1"/>
    </source>
</evidence>
<reference evidence="2" key="1">
    <citation type="journal article" date="2019" name="Int. J. Syst. Evol. Microbiol.">
        <title>The Global Catalogue of Microorganisms (GCM) 10K type strain sequencing project: providing services to taxonomists for standard genome sequencing and annotation.</title>
        <authorList>
            <consortium name="The Broad Institute Genomics Platform"/>
            <consortium name="The Broad Institute Genome Sequencing Center for Infectious Disease"/>
            <person name="Wu L."/>
            <person name="Ma J."/>
        </authorList>
    </citation>
    <scope>NUCLEOTIDE SEQUENCE [LARGE SCALE GENOMIC DNA]</scope>
    <source>
        <strain evidence="2">CECT 7398</strain>
    </source>
</reference>
<gene>
    <name evidence="1" type="ORF">QWZ16_08915</name>
</gene>
<keyword evidence="2" id="KW-1185">Reference proteome</keyword>
<name>A0ABT8BTW0_9VIBR</name>
<dbReference type="Proteomes" id="UP001238540">
    <property type="component" value="Unassembled WGS sequence"/>
</dbReference>
<proteinExistence type="predicted"/>
<dbReference type="EMBL" id="JAUFQC010000001">
    <property type="protein sequence ID" value="MDN3609816.1"/>
    <property type="molecule type" value="Genomic_DNA"/>
</dbReference>
<accession>A0ABT8BTW0</accession>
<sequence>MELNTTDVSIVGLYNFYNEVADAIDKELIVRKENVTVSSLQDYIRNLTKKEASDLEGQ</sequence>
<comment type="caution">
    <text evidence="1">The sequence shown here is derived from an EMBL/GenBank/DDBJ whole genome shotgun (WGS) entry which is preliminary data.</text>
</comment>
<protein>
    <submittedName>
        <fullName evidence="1">Uncharacterized protein</fullName>
    </submittedName>
</protein>
<organism evidence="1 2">
    <name type="scientific">Vibrio ostreicida</name>
    <dbReference type="NCBI Taxonomy" id="526588"/>
    <lineage>
        <taxon>Bacteria</taxon>
        <taxon>Pseudomonadati</taxon>
        <taxon>Pseudomonadota</taxon>
        <taxon>Gammaproteobacteria</taxon>
        <taxon>Vibrionales</taxon>
        <taxon>Vibrionaceae</taxon>
        <taxon>Vibrio</taxon>
    </lineage>
</organism>
<dbReference type="RefSeq" id="WP_290311559.1">
    <property type="nucleotide sequence ID" value="NZ_JAUFQC010000001.1"/>
</dbReference>
<evidence type="ECO:0000313" key="2">
    <source>
        <dbReference type="Proteomes" id="UP001238540"/>
    </source>
</evidence>